<evidence type="ECO:0000256" key="8">
    <source>
        <dbReference type="ARBA" id="ARBA00023209"/>
    </source>
</evidence>
<evidence type="ECO:0000256" key="4">
    <source>
        <dbReference type="ARBA" id="ARBA00022692"/>
    </source>
</evidence>
<dbReference type="SMART" id="SM01207">
    <property type="entry name" value="G3P_acyltransf"/>
    <property type="match status" value="1"/>
</dbReference>
<keyword evidence="1 10" id="KW-1003">Cell membrane</keyword>
<comment type="subcellular location">
    <subcellularLocation>
        <location evidence="10">Cell membrane</location>
        <topology evidence="10">Multi-pass membrane protein</topology>
    </subcellularLocation>
</comment>
<feature type="transmembrane region" description="Helical" evidence="10">
    <location>
        <begin position="141"/>
        <end position="160"/>
    </location>
</feature>
<reference evidence="11 12" key="1">
    <citation type="submission" date="2015-03" db="EMBL/GenBank/DDBJ databases">
        <title>Genome assembly of Sandaracinus amylolyticus DSM 53668.</title>
        <authorList>
            <person name="Sharma G."/>
            <person name="Subramanian S."/>
        </authorList>
    </citation>
    <scope>NUCLEOTIDE SEQUENCE [LARGE SCALE GENOMIC DNA]</scope>
    <source>
        <strain evidence="11 12">DSM 53668</strain>
    </source>
</reference>
<keyword evidence="3 10" id="KW-0808">Transferase</keyword>
<evidence type="ECO:0000256" key="2">
    <source>
        <dbReference type="ARBA" id="ARBA00022516"/>
    </source>
</evidence>
<dbReference type="Pfam" id="PF02660">
    <property type="entry name" value="G3P_acyltransf"/>
    <property type="match status" value="1"/>
</dbReference>
<dbReference type="HAMAP" id="MF_01043">
    <property type="entry name" value="PlsY"/>
    <property type="match status" value="1"/>
</dbReference>
<dbReference type="KEGG" id="samy:DB32_002707"/>
<keyword evidence="8 10" id="KW-0594">Phospholipid biosynthesis</keyword>
<keyword evidence="12" id="KW-1185">Reference proteome</keyword>
<gene>
    <name evidence="10" type="primary">plsY</name>
    <name evidence="11" type="ORF">DB32_002707</name>
</gene>
<sequence length="197" mass="20043">MPPSWIGPALAIVAYLVGSISFALLIARRKGIDLYGEGSGNPGATNVGRVIGKKEGRAVLLLDALKGALPYGAAVLVLGRDDVWTAVCGVAAVVGHCLPVWHRFRGGKGAATAAGVMLVAQPIAGVAAVVGYLVLKRVTRRASVGSLVGAVIGAAIVVALEGARSTVGTMTIAVAVVVWLRHADNLVRLARGEEPPS</sequence>
<comment type="pathway">
    <text evidence="10">Lipid metabolism; phospholipid metabolism.</text>
</comment>
<evidence type="ECO:0000256" key="6">
    <source>
        <dbReference type="ARBA" id="ARBA00023098"/>
    </source>
</evidence>
<dbReference type="AlphaFoldDB" id="A0A0F6W2G5"/>
<dbReference type="EMBL" id="CP011125">
    <property type="protein sequence ID" value="AKF05558.1"/>
    <property type="molecule type" value="Genomic_DNA"/>
</dbReference>
<keyword evidence="11" id="KW-0012">Acyltransferase</keyword>
<evidence type="ECO:0000256" key="5">
    <source>
        <dbReference type="ARBA" id="ARBA00022989"/>
    </source>
</evidence>
<keyword evidence="2 10" id="KW-0444">Lipid biosynthesis</keyword>
<dbReference type="RefSeq" id="WP_053232798.1">
    <property type="nucleotide sequence ID" value="NZ_CP011125.1"/>
</dbReference>
<dbReference type="GO" id="GO:0005886">
    <property type="term" value="C:plasma membrane"/>
    <property type="evidence" value="ECO:0007669"/>
    <property type="project" value="UniProtKB-SubCell"/>
</dbReference>
<comment type="similarity">
    <text evidence="10">Belongs to the PlsY family.</text>
</comment>
<dbReference type="GO" id="GO:0043772">
    <property type="term" value="F:acyl-phosphate glycerol-3-phosphate acyltransferase activity"/>
    <property type="evidence" value="ECO:0007669"/>
    <property type="project" value="UniProtKB-UniRule"/>
</dbReference>
<feature type="transmembrane region" description="Helical" evidence="10">
    <location>
        <begin position="113"/>
        <end position="135"/>
    </location>
</feature>
<comment type="catalytic activity">
    <reaction evidence="10">
        <text>an acyl phosphate + sn-glycerol 3-phosphate = a 1-acyl-sn-glycero-3-phosphate + phosphate</text>
        <dbReference type="Rhea" id="RHEA:34075"/>
        <dbReference type="ChEBI" id="CHEBI:43474"/>
        <dbReference type="ChEBI" id="CHEBI:57597"/>
        <dbReference type="ChEBI" id="CHEBI:57970"/>
        <dbReference type="ChEBI" id="CHEBI:59918"/>
        <dbReference type="EC" id="2.3.1.275"/>
    </reaction>
</comment>
<proteinExistence type="inferred from homology"/>
<dbReference type="PANTHER" id="PTHR30309:SF0">
    <property type="entry name" value="GLYCEROL-3-PHOSPHATE ACYLTRANSFERASE-RELATED"/>
    <property type="match status" value="1"/>
</dbReference>
<evidence type="ECO:0000256" key="1">
    <source>
        <dbReference type="ARBA" id="ARBA00022475"/>
    </source>
</evidence>
<dbReference type="InterPro" id="IPR003811">
    <property type="entry name" value="G3P_acylTferase_PlsY"/>
</dbReference>
<evidence type="ECO:0000256" key="3">
    <source>
        <dbReference type="ARBA" id="ARBA00022679"/>
    </source>
</evidence>
<dbReference type="NCBIfam" id="TIGR00023">
    <property type="entry name" value="glycerol-3-phosphate 1-O-acyltransferase PlsY"/>
    <property type="match status" value="1"/>
</dbReference>
<organism evidence="11 12">
    <name type="scientific">Sandaracinus amylolyticus</name>
    <dbReference type="NCBI Taxonomy" id="927083"/>
    <lineage>
        <taxon>Bacteria</taxon>
        <taxon>Pseudomonadati</taxon>
        <taxon>Myxococcota</taxon>
        <taxon>Polyangia</taxon>
        <taxon>Polyangiales</taxon>
        <taxon>Sandaracinaceae</taxon>
        <taxon>Sandaracinus</taxon>
    </lineage>
</organism>
<keyword evidence="4 10" id="KW-0812">Transmembrane</keyword>
<dbReference type="EC" id="2.3.1.275" evidence="10"/>
<dbReference type="GO" id="GO:0008654">
    <property type="term" value="P:phospholipid biosynthetic process"/>
    <property type="evidence" value="ECO:0007669"/>
    <property type="project" value="UniProtKB-UniRule"/>
</dbReference>
<evidence type="ECO:0000256" key="7">
    <source>
        <dbReference type="ARBA" id="ARBA00023136"/>
    </source>
</evidence>
<keyword evidence="5 10" id="KW-1133">Transmembrane helix</keyword>
<name>A0A0F6W2G5_9BACT</name>
<protein>
    <recommendedName>
        <fullName evidence="10">Glycerol-3-phosphate acyltransferase</fullName>
    </recommendedName>
    <alternativeName>
        <fullName evidence="10">Acyl-PO4 G3P acyltransferase</fullName>
    </alternativeName>
    <alternativeName>
        <fullName evidence="10">Acyl-phosphate--glycerol-3-phosphate acyltransferase</fullName>
    </alternativeName>
    <alternativeName>
        <fullName evidence="10">G3P acyltransferase</fullName>
        <shortName evidence="10">GPAT</shortName>
        <ecNumber evidence="10">2.3.1.275</ecNumber>
    </alternativeName>
    <alternativeName>
        <fullName evidence="10">Lysophosphatidic acid synthase</fullName>
        <shortName evidence="10">LPA synthase</shortName>
    </alternativeName>
</protein>
<dbReference type="OrthoDB" id="9777124at2"/>
<dbReference type="STRING" id="927083.DB32_002707"/>
<comment type="subunit">
    <text evidence="10">Probably interacts with PlsX.</text>
</comment>
<dbReference type="PANTHER" id="PTHR30309">
    <property type="entry name" value="INNER MEMBRANE PROTEIN YGIH"/>
    <property type="match status" value="1"/>
</dbReference>
<feature type="transmembrane region" description="Helical" evidence="10">
    <location>
        <begin position="6"/>
        <end position="27"/>
    </location>
</feature>
<dbReference type="Proteomes" id="UP000034883">
    <property type="component" value="Chromosome"/>
</dbReference>
<evidence type="ECO:0000313" key="11">
    <source>
        <dbReference type="EMBL" id="AKF05558.1"/>
    </source>
</evidence>
<feature type="transmembrane region" description="Helical" evidence="10">
    <location>
        <begin position="58"/>
        <end position="77"/>
    </location>
</feature>
<keyword evidence="7 10" id="KW-0472">Membrane</keyword>
<evidence type="ECO:0000313" key="12">
    <source>
        <dbReference type="Proteomes" id="UP000034883"/>
    </source>
</evidence>
<evidence type="ECO:0000256" key="9">
    <source>
        <dbReference type="ARBA" id="ARBA00023264"/>
    </source>
</evidence>
<comment type="function">
    <text evidence="10">Catalyzes the transfer of an acyl group from acyl-phosphate (acyl-PO(4)) to glycerol-3-phosphate (G3P) to form lysophosphatidic acid (LPA). This enzyme utilizes acyl-phosphate as fatty acyl donor, but not acyl-CoA or acyl-ACP.</text>
</comment>
<accession>A0A0F6W2G5</accession>
<dbReference type="UniPathway" id="UPA00085"/>
<keyword evidence="6 10" id="KW-0443">Lipid metabolism</keyword>
<keyword evidence="9 10" id="KW-1208">Phospholipid metabolism</keyword>
<evidence type="ECO:0000256" key="10">
    <source>
        <dbReference type="HAMAP-Rule" id="MF_01043"/>
    </source>
</evidence>